<dbReference type="InterPro" id="IPR050194">
    <property type="entry name" value="Glycosyltransferase_grp1"/>
</dbReference>
<gene>
    <name evidence="4" type="ORF">GCM10009663_55610</name>
</gene>
<dbReference type="PANTHER" id="PTHR45947">
    <property type="entry name" value="SULFOQUINOVOSYL TRANSFERASE SQD2"/>
    <property type="match status" value="1"/>
</dbReference>
<comment type="caution">
    <text evidence="4">The sequence shown here is derived from an EMBL/GenBank/DDBJ whole genome shotgun (WGS) entry which is preliminary data.</text>
</comment>
<evidence type="ECO:0000256" key="2">
    <source>
        <dbReference type="ARBA" id="ARBA00022679"/>
    </source>
</evidence>
<organism evidence="4 5">
    <name type="scientific">Kitasatospora arboriphila</name>
    <dbReference type="NCBI Taxonomy" id="258052"/>
    <lineage>
        <taxon>Bacteria</taxon>
        <taxon>Bacillati</taxon>
        <taxon>Actinomycetota</taxon>
        <taxon>Actinomycetes</taxon>
        <taxon>Kitasatosporales</taxon>
        <taxon>Streptomycetaceae</taxon>
        <taxon>Kitasatospora</taxon>
    </lineage>
</organism>
<keyword evidence="1" id="KW-0328">Glycosyltransferase</keyword>
<keyword evidence="2" id="KW-0808">Transferase</keyword>
<evidence type="ECO:0000313" key="4">
    <source>
        <dbReference type="EMBL" id="GAA1106445.1"/>
    </source>
</evidence>
<protein>
    <submittedName>
        <fullName evidence="4">Glycosyltransferase</fullName>
    </submittedName>
</protein>
<dbReference type="Pfam" id="PF13439">
    <property type="entry name" value="Glyco_transf_4"/>
    <property type="match status" value="1"/>
</dbReference>
<dbReference type="RefSeq" id="WP_344626439.1">
    <property type="nucleotide sequence ID" value="NZ_BAAALD010000067.1"/>
</dbReference>
<dbReference type="EMBL" id="BAAALD010000067">
    <property type="protein sequence ID" value="GAA1106445.1"/>
    <property type="molecule type" value="Genomic_DNA"/>
</dbReference>
<name>A0ABP4EIE2_9ACTN</name>
<evidence type="ECO:0000256" key="1">
    <source>
        <dbReference type="ARBA" id="ARBA00022676"/>
    </source>
</evidence>
<dbReference type="Pfam" id="PF13692">
    <property type="entry name" value="Glyco_trans_1_4"/>
    <property type="match status" value="1"/>
</dbReference>
<evidence type="ECO:0000313" key="5">
    <source>
        <dbReference type="Proteomes" id="UP001499987"/>
    </source>
</evidence>
<feature type="domain" description="Glycosyltransferase subfamily 4-like N-terminal" evidence="3">
    <location>
        <begin position="23"/>
        <end position="205"/>
    </location>
</feature>
<dbReference type="CDD" id="cd03801">
    <property type="entry name" value="GT4_PimA-like"/>
    <property type="match status" value="1"/>
</dbReference>
<dbReference type="SUPFAM" id="SSF53756">
    <property type="entry name" value="UDP-Glycosyltransferase/glycogen phosphorylase"/>
    <property type="match status" value="1"/>
</dbReference>
<proteinExistence type="predicted"/>
<dbReference type="Gene3D" id="3.40.50.2000">
    <property type="entry name" value="Glycogen Phosphorylase B"/>
    <property type="match status" value="2"/>
</dbReference>
<reference evidence="5" key="1">
    <citation type="journal article" date="2019" name="Int. J. Syst. Evol. Microbiol.">
        <title>The Global Catalogue of Microorganisms (GCM) 10K type strain sequencing project: providing services to taxonomists for standard genome sequencing and annotation.</title>
        <authorList>
            <consortium name="The Broad Institute Genomics Platform"/>
            <consortium name="The Broad Institute Genome Sequencing Center for Infectious Disease"/>
            <person name="Wu L."/>
            <person name="Ma J."/>
        </authorList>
    </citation>
    <scope>NUCLEOTIDE SEQUENCE [LARGE SCALE GENOMIC DNA]</scope>
    <source>
        <strain evidence="5">JCM 13002</strain>
    </source>
</reference>
<accession>A0ABP4EIE2</accession>
<dbReference type="Proteomes" id="UP001499987">
    <property type="component" value="Unassembled WGS sequence"/>
</dbReference>
<keyword evidence="5" id="KW-1185">Reference proteome</keyword>
<evidence type="ECO:0000259" key="3">
    <source>
        <dbReference type="Pfam" id="PF13439"/>
    </source>
</evidence>
<dbReference type="InterPro" id="IPR028098">
    <property type="entry name" value="Glyco_trans_4-like_N"/>
</dbReference>
<sequence length="388" mass="41675">MTAATRPRVALVHSFYGSAVPSGENRAVLDQARALERAGCEIFVVAARTDDLSRTPLYPLRAAATVATGSSRSPLSELRRLAPDVVHVHNLFPNFGRSWLRQWPGPLVATLHNYRPLCAAATLYRDGTDCTRCPDGDRWAGLRHRCYRGSRTATLPLAWAGRRGPAADALLTRADRAVVLSPTALRTYAGAGVPAQRMELVPNFVAAGPRTGPGPGTARGPWGFAGRIGAEKGLLELIHRWPAHEPLEVVGDGPLRSACEAAAPVSVRFLGTLDHSALRQRMAGWCGLVFPGRCREGAAPLVCLEALAAGVPVLARAGTSAAAQTEADGTGAVFGDRDPLPAVLASAAERFPSLRPHCRRVFTEQYSEQSWTERMLRVYRTAQEARPC</sequence>
<dbReference type="PANTHER" id="PTHR45947:SF13">
    <property type="entry name" value="TRANSFERASE"/>
    <property type="match status" value="1"/>
</dbReference>